<dbReference type="PRINTS" id="PR00507">
    <property type="entry name" value="N12N6MTFRASE"/>
</dbReference>
<evidence type="ECO:0000313" key="6">
    <source>
        <dbReference type="Proteomes" id="UP000629619"/>
    </source>
</evidence>
<dbReference type="InterPro" id="IPR050953">
    <property type="entry name" value="N4_N6_ade-DNA_methylase"/>
</dbReference>
<dbReference type="EMBL" id="BOMW01000020">
    <property type="protein sequence ID" value="GIF04631.1"/>
    <property type="molecule type" value="Genomic_DNA"/>
</dbReference>
<dbReference type="InterPro" id="IPR029063">
    <property type="entry name" value="SAM-dependent_MTases_sf"/>
</dbReference>
<evidence type="ECO:0000256" key="2">
    <source>
        <dbReference type="ARBA" id="ARBA00022603"/>
    </source>
</evidence>
<dbReference type="Proteomes" id="UP000629619">
    <property type="component" value="Unassembled WGS sequence"/>
</dbReference>
<dbReference type="EC" id="2.1.1.72" evidence="1"/>
<dbReference type="PANTHER" id="PTHR33841">
    <property type="entry name" value="DNA METHYLTRANSFERASE YEEA-RELATED"/>
    <property type="match status" value="1"/>
</dbReference>
<organism evidence="5 6">
    <name type="scientific">Actinoplanes siamensis</name>
    <dbReference type="NCBI Taxonomy" id="1223317"/>
    <lineage>
        <taxon>Bacteria</taxon>
        <taxon>Bacillati</taxon>
        <taxon>Actinomycetota</taxon>
        <taxon>Actinomycetes</taxon>
        <taxon>Micromonosporales</taxon>
        <taxon>Micromonosporaceae</taxon>
        <taxon>Actinoplanes</taxon>
    </lineage>
</organism>
<reference evidence="5" key="1">
    <citation type="submission" date="2021-01" db="EMBL/GenBank/DDBJ databases">
        <title>Whole genome shotgun sequence of Actinoplanes siamensis NBRC 109076.</title>
        <authorList>
            <person name="Komaki H."/>
            <person name="Tamura T."/>
        </authorList>
    </citation>
    <scope>NUCLEOTIDE SEQUENCE</scope>
    <source>
        <strain evidence="5">NBRC 109076</strain>
    </source>
</reference>
<keyword evidence="3" id="KW-0808">Transferase</keyword>
<accession>A0A919N591</accession>
<protein>
    <recommendedName>
        <fullName evidence="1">site-specific DNA-methyltransferase (adenine-specific)</fullName>
        <ecNumber evidence="1">2.1.1.72</ecNumber>
    </recommendedName>
</protein>
<name>A0A919N591_9ACTN</name>
<sequence>MLGMPDVTIDQFLGDSDATEIPWTRPTGTPASLTPDRVLIAPGQDALEIAVAAADARPRVDDVRRLWSLRWNRRAAPVVLVVAYLQNGAWQAAVCGTKDDPAVIADLNLSQVERICAAALAAGDAVTAERTLHRLLASQKDNLVAGLTNSGLFASHELRTGVPMRADWNNARMLGVGMLRDRGANLIRSLGYTITPHGSTAHVLAAGGTNRAVAVLLDDLEMFDRPSARFGAVSPVALGQSIAQQQGLPWLLSTHGSQIRLYPTKPDVGVGRKGHAETFVELDLALLSDDEAAYLPLICGAGALIEGGSTQQILAASTDHAAALGQRLRERVYVEVVPDLAKAVAAQMDAATDADLDEAYHRTLIILFRLLFVSYAEDRGLLPYQRNPRYTRKALKTLARELAETPDLTFDPSATDRWDDLLAVWRAVDDGNAEWSVPAYNGGLFAADDAHPSGQAIAAMRLSNTDIGPALRALLIDTGEDGTRGPVDFRSLSVREFGTIYEGLLESSLSFATGDLTVDRKTGAYLPAKTGDEVVVRAGEVYFHNASGARKSTGSYFTKAFAVEHLLDTALEPAITGHLAAVRALLDAGDDAAAAEKFFDFRIADLAMGSAHFLVAAIDRIEARFSTFLATNTIPAVADELARLAEVARTALADSAPGIEVEPSSLLRRQIARRCVYGLDLNLIAVELARLAIWIHTFVPGLPMSSLDHNLVVGNSLTGIGTVDEVFDILEPQRAPGQMSIFSDGIETALASARDRLSRVARTAEATKAEVREAARAFAAAMAAAADAKALFDAAVAVRLGLIGLPNGPADAIQAAAREDVHAVLSDLKVSHLPYLFPEVFLRDRPGFDVLLGNPPWEEITVERLAFWALRYPGLRGLAQKEQNARIIELEAERPDLVAMYEKQITRTDQLRDALLRGPFPGMGTGDPDLYKAFTWRVWQTLRPDGIVGVVLPRSALAAAGSAPWREAVLAEGTFTDVTLLVNNRKWVFDEVHPQYTIGLIAIRKGPEHVGSLFLRGPFASLAEYQARRLSGTAIETADFLAWSDSAAFPALPDVQATSIFVKMRLQPRLGIPDGTWRARPTAEFHATADRKKGHFSVDLANPVGWPVYKGASFDIWEPDTGIYFGWADPEHVTQELRARRVRQSRLSKSAFSEIDKDVIRDPSTLPCLHPRIMFRDISRALDTRTVRAALVPANVVAQNTAPYLLFARGDERDQAYLLGVLCSIPLDWVARTVAEVHMNFHVFNGLPVPRPKPGSLLSERVIEIAGRLAAVDGRYAAWAARVGVPVGSANDEATKTDLIAELDAVVALLYGLDRGEVGHIFSTFHRGWDYQPRLTRVLEHYDTWKAATR</sequence>
<evidence type="ECO:0000256" key="1">
    <source>
        <dbReference type="ARBA" id="ARBA00011900"/>
    </source>
</evidence>
<dbReference type="GO" id="GO:0032259">
    <property type="term" value="P:methylation"/>
    <property type="evidence" value="ECO:0007669"/>
    <property type="project" value="UniProtKB-KW"/>
</dbReference>
<keyword evidence="2" id="KW-0489">Methyltransferase</keyword>
<dbReference type="Gene3D" id="3.40.50.150">
    <property type="entry name" value="Vaccinia Virus protein VP39"/>
    <property type="match status" value="1"/>
</dbReference>
<comment type="catalytic activity">
    <reaction evidence="4">
        <text>a 2'-deoxyadenosine in DNA + S-adenosyl-L-methionine = an N(6)-methyl-2'-deoxyadenosine in DNA + S-adenosyl-L-homocysteine + H(+)</text>
        <dbReference type="Rhea" id="RHEA:15197"/>
        <dbReference type="Rhea" id="RHEA-COMP:12418"/>
        <dbReference type="Rhea" id="RHEA-COMP:12419"/>
        <dbReference type="ChEBI" id="CHEBI:15378"/>
        <dbReference type="ChEBI" id="CHEBI:57856"/>
        <dbReference type="ChEBI" id="CHEBI:59789"/>
        <dbReference type="ChEBI" id="CHEBI:90615"/>
        <dbReference type="ChEBI" id="CHEBI:90616"/>
        <dbReference type="EC" id="2.1.1.72"/>
    </reaction>
</comment>
<evidence type="ECO:0000256" key="3">
    <source>
        <dbReference type="ARBA" id="ARBA00022679"/>
    </source>
</evidence>
<evidence type="ECO:0000313" key="5">
    <source>
        <dbReference type="EMBL" id="GIF04631.1"/>
    </source>
</evidence>
<dbReference type="SUPFAM" id="SSF53335">
    <property type="entry name" value="S-adenosyl-L-methionine-dependent methyltransferases"/>
    <property type="match status" value="1"/>
</dbReference>
<keyword evidence="6" id="KW-1185">Reference proteome</keyword>
<comment type="caution">
    <text evidence="5">The sequence shown here is derived from an EMBL/GenBank/DDBJ whole genome shotgun (WGS) entry which is preliminary data.</text>
</comment>
<evidence type="ECO:0000256" key="4">
    <source>
        <dbReference type="ARBA" id="ARBA00047942"/>
    </source>
</evidence>
<dbReference type="PANTHER" id="PTHR33841:SF1">
    <property type="entry name" value="DNA METHYLTRANSFERASE A"/>
    <property type="match status" value="1"/>
</dbReference>
<gene>
    <name evidence="5" type="ORF">Asi03nite_21690</name>
</gene>
<proteinExistence type="predicted"/>
<dbReference type="GO" id="GO:0009007">
    <property type="term" value="F:site-specific DNA-methyltransferase (adenine-specific) activity"/>
    <property type="evidence" value="ECO:0007669"/>
    <property type="project" value="UniProtKB-EC"/>
</dbReference>